<comment type="caution">
    <text evidence="7">The sequence shown here is derived from an EMBL/GenBank/DDBJ whole genome shotgun (WGS) entry which is preliminary data.</text>
</comment>
<evidence type="ECO:0000256" key="3">
    <source>
        <dbReference type="ARBA" id="ARBA00022692"/>
    </source>
</evidence>
<name>A0A2W1JK94_9CYAN</name>
<proteinExistence type="predicted"/>
<evidence type="ECO:0000256" key="5">
    <source>
        <dbReference type="ARBA" id="ARBA00023136"/>
    </source>
</evidence>
<keyword evidence="5 6" id="KW-0472">Membrane</keyword>
<dbReference type="InterPro" id="IPR018908">
    <property type="entry name" value="TMEM234"/>
</dbReference>
<evidence type="ECO:0000256" key="6">
    <source>
        <dbReference type="SAM" id="Phobius"/>
    </source>
</evidence>
<feature type="transmembrane region" description="Helical" evidence="6">
    <location>
        <begin position="76"/>
        <end position="96"/>
    </location>
</feature>
<keyword evidence="4 6" id="KW-1133">Transmembrane helix</keyword>
<dbReference type="EMBL" id="PQWO01000005">
    <property type="protein sequence ID" value="PZD73646.1"/>
    <property type="molecule type" value="Genomic_DNA"/>
</dbReference>
<dbReference type="PANTHER" id="PTHR30561">
    <property type="entry name" value="SMR FAMILY PROTON-DEPENDENT DRUG EFFLUX TRANSPORTER SUGE"/>
    <property type="match status" value="1"/>
</dbReference>
<comment type="subcellular location">
    <subcellularLocation>
        <location evidence="1">Cell membrane</location>
        <topology evidence="1">Multi-pass membrane protein</topology>
    </subcellularLocation>
</comment>
<dbReference type="AlphaFoldDB" id="A0A2W1JK94"/>
<gene>
    <name evidence="7" type="primary">arnE</name>
    <name evidence="7" type="ORF">C1752_02076</name>
</gene>
<dbReference type="RefSeq" id="WP_110986038.1">
    <property type="nucleotide sequence ID" value="NZ_CAWNWM010000005.1"/>
</dbReference>
<feature type="transmembrane region" description="Helical" evidence="6">
    <location>
        <begin position="42"/>
        <end position="69"/>
    </location>
</feature>
<dbReference type="Gene3D" id="1.10.3730.20">
    <property type="match status" value="1"/>
</dbReference>
<accession>A0A2W1JK94</accession>
<evidence type="ECO:0000313" key="7">
    <source>
        <dbReference type="EMBL" id="PZD73646.1"/>
    </source>
</evidence>
<dbReference type="GO" id="GO:0005886">
    <property type="term" value="C:plasma membrane"/>
    <property type="evidence" value="ECO:0007669"/>
    <property type="project" value="UniProtKB-SubCell"/>
</dbReference>
<reference evidence="7 8" key="1">
    <citation type="journal article" date="2018" name="Sci. Rep.">
        <title>A novel species of the marine cyanobacterium Acaryochloris with a unique pigment content and lifestyle.</title>
        <authorList>
            <person name="Partensky F."/>
            <person name="Six C."/>
            <person name="Ratin M."/>
            <person name="Garczarek L."/>
            <person name="Vaulot D."/>
            <person name="Probert I."/>
            <person name="Calteau A."/>
            <person name="Gourvil P."/>
            <person name="Marie D."/>
            <person name="Grebert T."/>
            <person name="Bouchier C."/>
            <person name="Le Panse S."/>
            <person name="Gachenot M."/>
            <person name="Rodriguez F."/>
            <person name="Garrido J.L."/>
        </authorList>
    </citation>
    <scope>NUCLEOTIDE SEQUENCE [LARGE SCALE GENOMIC DNA]</scope>
    <source>
        <strain evidence="7 8">RCC1774</strain>
    </source>
</reference>
<dbReference type="Proteomes" id="UP000248857">
    <property type="component" value="Unassembled WGS sequence"/>
</dbReference>
<dbReference type="PANTHER" id="PTHR30561:SF9">
    <property type="entry name" value="4-AMINO-4-DEOXY-L-ARABINOSE-PHOSPHOUNDECAPRENOL FLIPPASE SUBUNIT ARNF-RELATED"/>
    <property type="match status" value="1"/>
</dbReference>
<organism evidence="7 8">
    <name type="scientific">Acaryochloris thomasi RCC1774</name>
    <dbReference type="NCBI Taxonomy" id="1764569"/>
    <lineage>
        <taxon>Bacteria</taxon>
        <taxon>Bacillati</taxon>
        <taxon>Cyanobacteriota</taxon>
        <taxon>Cyanophyceae</taxon>
        <taxon>Acaryochloridales</taxon>
        <taxon>Acaryochloridaceae</taxon>
        <taxon>Acaryochloris</taxon>
        <taxon>Acaryochloris thomasi</taxon>
    </lineage>
</organism>
<evidence type="ECO:0000256" key="2">
    <source>
        <dbReference type="ARBA" id="ARBA00022475"/>
    </source>
</evidence>
<evidence type="ECO:0000256" key="1">
    <source>
        <dbReference type="ARBA" id="ARBA00004651"/>
    </source>
</evidence>
<protein>
    <submittedName>
        <fullName evidence="7">4-amino-4-deoxy-L-arabinose-phosphoundecaprenol flippase subunit ArnE</fullName>
    </submittedName>
</protein>
<dbReference type="InterPro" id="IPR000390">
    <property type="entry name" value="Small_drug/metabolite_transptr"/>
</dbReference>
<dbReference type="OrthoDB" id="531587at2"/>
<dbReference type="InterPro" id="IPR037185">
    <property type="entry name" value="EmrE-like"/>
</dbReference>
<evidence type="ECO:0000256" key="4">
    <source>
        <dbReference type="ARBA" id="ARBA00022989"/>
    </source>
</evidence>
<keyword evidence="2" id="KW-1003">Cell membrane</keyword>
<dbReference type="Pfam" id="PF10639">
    <property type="entry name" value="TMEM234"/>
    <property type="match status" value="1"/>
</dbReference>
<dbReference type="SUPFAM" id="SSF103481">
    <property type="entry name" value="Multidrug resistance efflux transporter EmrE"/>
    <property type="match status" value="1"/>
</dbReference>
<sequence length="122" mass="12738">MTPAEFLLLLISIAFSGAGQFFLKSGALQLGKVTGTNLLSHVLSIATTPALLVGLACYAFGAISYIMLLTRVSLSVAGPAASLIYLVSVLLGYFAFQEAISLSRLVGLGCIVCGVILIAWQR</sequence>
<keyword evidence="8" id="KW-1185">Reference proteome</keyword>
<evidence type="ECO:0000313" key="8">
    <source>
        <dbReference type="Proteomes" id="UP000248857"/>
    </source>
</evidence>
<dbReference type="GO" id="GO:0022857">
    <property type="term" value="F:transmembrane transporter activity"/>
    <property type="evidence" value="ECO:0007669"/>
    <property type="project" value="InterPro"/>
</dbReference>
<feature type="transmembrane region" description="Helical" evidence="6">
    <location>
        <begin position="102"/>
        <end position="120"/>
    </location>
</feature>
<keyword evidence="3 6" id="KW-0812">Transmembrane</keyword>